<dbReference type="AlphaFoldDB" id="A0A2W1CUI4"/>
<evidence type="ECO:0000313" key="4">
    <source>
        <dbReference type="Proteomes" id="UP000249757"/>
    </source>
</evidence>
<reference evidence="1" key="1">
    <citation type="journal article" date="2018" name="BMC Genomics">
        <title>Comparative genomics of the wheat fungal pathogen Pyrenophora tritici-repentis reveals chromosomal variations and genome plasticity.</title>
        <authorList>
            <person name="Moolhuijzen P."/>
            <person name="See P.T."/>
            <person name="Hane J.K."/>
            <person name="Shi G."/>
            <person name="Liu Z."/>
            <person name="Oliver R.P."/>
            <person name="Moffat C.S."/>
        </authorList>
    </citation>
    <scope>NUCLEOTIDE SEQUENCE [LARGE SCALE GENOMIC DNA]</scope>
    <source>
        <strain evidence="1">M4</strain>
    </source>
</reference>
<dbReference type="EMBL" id="NQIK02000003">
    <property type="protein sequence ID" value="KAF7573793.1"/>
    <property type="molecule type" value="Genomic_DNA"/>
</dbReference>
<dbReference type="Proteomes" id="UP000245464">
    <property type="component" value="Chromosome 3"/>
</dbReference>
<evidence type="ECO:0000313" key="2">
    <source>
        <dbReference type="EMBL" id="KAI1515938.1"/>
    </source>
</evidence>
<name>A0A2W1CUI4_9PLEO</name>
<dbReference type="EMBL" id="NRDI02000005">
    <property type="protein sequence ID" value="KAI1515938.1"/>
    <property type="molecule type" value="Genomic_DNA"/>
</dbReference>
<evidence type="ECO:0000313" key="1">
    <source>
        <dbReference type="EMBL" id="KAF7573793.1"/>
    </source>
</evidence>
<reference evidence="2" key="2">
    <citation type="submission" date="2021-05" db="EMBL/GenBank/DDBJ databases">
        <authorList>
            <person name="Moolhuijzen P.M."/>
            <person name="Moffat C.S."/>
        </authorList>
    </citation>
    <scope>NUCLEOTIDE SEQUENCE</scope>
    <source>
        <strain evidence="2">86-124</strain>
    </source>
</reference>
<reference evidence="4" key="4">
    <citation type="journal article" date="2022" name="Microb. Genom.">
        <title>A global pangenome for the wheat fungal pathogen Pyrenophora tritici-repentis and prediction of effector protein structural homology.</title>
        <authorList>
            <person name="Moolhuijzen P.M."/>
            <person name="See P.T."/>
            <person name="Shi G."/>
            <person name="Powell H.R."/>
            <person name="Cockram J."/>
            <person name="Jorgensen L.N."/>
            <person name="Benslimane H."/>
            <person name="Strelkov S.E."/>
            <person name="Turner J."/>
            <person name="Liu Z."/>
            <person name="Moffat C.S."/>
        </authorList>
    </citation>
    <scope>NUCLEOTIDE SEQUENCE [LARGE SCALE GENOMIC DNA]</scope>
</reference>
<protein>
    <submittedName>
        <fullName evidence="1">Uncharacterized protein</fullName>
    </submittedName>
</protein>
<evidence type="ECO:0000313" key="3">
    <source>
        <dbReference type="Proteomes" id="UP000245464"/>
    </source>
</evidence>
<organism evidence="1 3">
    <name type="scientific">Pyrenophora tritici-repentis</name>
    <dbReference type="NCBI Taxonomy" id="45151"/>
    <lineage>
        <taxon>Eukaryota</taxon>
        <taxon>Fungi</taxon>
        <taxon>Dikarya</taxon>
        <taxon>Ascomycota</taxon>
        <taxon>Pezizomycotina</taxon>
        <taxon>Dothideomycetes</taxon>
        <taxon>Pleosporomycetidae</taxon>
        <taxon>Pleosporales</taxon>
        <taxon>Pleosporineae</taxon>
        <taxon>Pleosporaceae</taxon>
        <taxon>Pyrenophora</taxon>
    </lineage>
</organism>
<keyword evidence="4" id="KW-1185">Reference proteome</keyword>
<gene>
    <name evidence="2" type="ORF">Ptr86124_004475</name>
    <name evidence="1" type="ORF">PtrM4_086980</name>
</gene>
<reference evidence="2" key="3">
    <citation type="journal article" date="2022" name="bioRxiv">
        <title>A global pangenome for the wheat fungal pathogen Pyrenophora tritici-repentis and prediction of effector protein structural homology.</title>
        <authorList>
            <person name="Moolhuijzen P."/>
            <person name="See P.T."/>
            <person name="Shi G."/>
            <person name="Powell H.R."/>
            <person name="Cockram J."/>
            <person name="Jorgensen L.N."/>
            <person name="Benslimane H."/>
            <person name="Strelkov S.E."/>
            <person name="Turner J."/>
            <person name="Liu Z."/>
            <person name="Moffat C.S."/>
        </authorList>
    </citation>
    <scope>NUCLEOTIDE SEQUENCE</scope>
    <source>
        <strain evidence="2">86-124</strain>
    </source>
</reference>
<proteinExistence type="predicted"/>
<sequence>MEAPDPGEFTFTVMEKAFHVWLGHNTFEFLRNETEAQGSTWVHLVLGKTVETVLGVAAEMGPGSDSTVETMVLVNQELERRIEQQDLQLYNVWQSVWKAFS</sequence>
<comment type="caution">
    <text evidence="1">The sequence shown here is derived from an EMBL/GenBank/DDBJ whole genome shotgun (WGS) entry which is preliminary data.</text>
</comment>
<dbReference type="Proteomes" id="UP000249757">
    <property type="component" value="Unassembled WGS sequence"/>
</dbReference>
<accession>A0A2W1CUI4</accession>